<dbReference type="PRINTS" id="PR00342">
    <property type="entry name" value="RHESUSRHD"/>
</dbReference>
<dbReference type="Gene3D" id="1.10.3430.10">
    <property type="entry name" value="Ammonium transporter AmtB like domains"/>
    <property type="match status" value="1"/>
</dbReference>
<keyword evidence="4 6" id="KW-0472">Membrane</keyword>
<feature type="transmembrane region" description="Helical" evidence="6">
    <location>
        <begin position="72"/>
        <end position="88"/>
    </location>
</feature>
<feature type="transmembrane region" description="Helical" evidence="6">
    <location>
        <begin position="372"/>
        <end position="393"/>
    </location>
</feature>
<feature type="transmembrane region" description="Helical" evidence="6">
    <location>
        <begin position="42"/>
        <end position="65"/>
    </location>
</feature>
<dbReference type="GO" id="GO:0005886">
    <property type="term" value="C:plasma membrane"/>
    <property type="evidence" value="ECO:0007669"/>
    <property type="project" value="InterPro"/>
</dbReference>
<evidence type="ECO:0000256" key="1">
    <source>
        <dbReference type="ARBA" id="ARBA00004141"/>
    </source>
</evidence>
<dbReference type="Pfam" id="PF00909">
    <property type="entry name" value="Ammonium_transp"/>
    <property type="match status" value="1"/>
</dbReference>
<dbReference type="GO" id="GO:0097272">
    <property type="term" value="P:ammonium homeostasis"/>
    <property type="evidence" value="ECO:0007669"/>
    <property type="project" value="TreeGrafter"/>
</dbReference>
<dbReference type="InterPro" id="IPR029020">
    <property type="entry name" value="Ammonium/urea_transptr"/>
</dbReference>
<dbReference type="PANTHER" id="PTHR11730">
    <property type="entry name" value="AMMONIUM TRANSPORTER"/>
    <property type="match status" value="1"/>
</dbReference>
<evidence type="ECO:0000256" key="3">
    <source>
        <dbReference type="ARBA" id="ARBA00022989"/>
    </source>
</evidence>
<dbReference type="EMBL" id="MN448274">
    <property type="protein sequence ID" value="QFG73883.1"/>
    <property type="molecule type" value="Genomic_DNA"/>
</dbReference>
<protein>
    <submittedName>
        <fullName evidence="8">Ammonium transporter family protein</fullName>
    </submittedName>
</protein>
<evidence type="ECO:0000313" key="8">
    <source>
        <dbReference type="EMBL" id="QFG73883.1"/>
    </source>
</evidence>
<proteinExistence type="predicted"/>
<feature type="transmembrane region" description="Helical" evidence="6">
    <location>
        <begin position="230"/>
        <end position="250"/>
    </location>
</feature>
<evidence type="ECO:0000256" key="4">
    <source>
        <dbReference type="ARBA" id="ARBA00023136"/>
    </source>
</evidence>
<evidence type="ECO:0000256" key="5">
    <source>
        <dbReference type="SAM" id="MobiDB-lite"/>
    </source>
</evidence>
<feature type="transmembrane region" description="Helical" evidence="6">
    <location>
        <begin position="137"/>
        <end position="156"/>
    </location>
</feature>
<keyword evidence="2 6" id="KW-0812">Transmembrane</keyword>
<reference evidence="8" key="1">
    <citation type="journal article" date="2019" name="Philos. Trans. R. Soc. Lond., B, Biol. Sci.">
        <title>Targeted metagenomic recovery of four divergent viruses reveals shared and distinctive characteristics of giant viruses of marine eukaryotes.</title>
        <authorList>
            <person name="Needham D.M."/>
            <person name="Poirier C."/>
            <person name="Hehenberger E."/>
            <person name="Jimenez V."/>
            <person name="Swalwell J.E."/>
            <person name="Santoro A.E."/>
            <person name="Worden A.Z."/>
        </authorList>
    </citation>
    <scope>NUCLEOTIDE SEQUENCE</scope>
    <source>
        <strain evidence="8">OPacV-662</strain>
    </source>
</reference>
<dbReference type="GO" id="GO:0008519">
    <property type="term" value="F:ammonium channel activity"/>
    <property type="evidence" value="ECO:0007669"/>
    <property type="project" value="InterPro"/>
</dbReference>
<sequence>MLGLFQSAMAALFWCFTTYDESVDAITNATSISMGNEYIQQYYGFFIHVHTMIFVGFGFLMTYLYKHMYSSVGLNFLISAFTLQWAILVNGGMHCLFNNKWEKIHLDIVSLICGDFAVAATLISFGAVLGRVSYKQLLVMAILECLFFAASENIYVEWWDAVDMGGSVIVHMFGAVFGLAVSWVLGKPDDLYNMTTTRVSETFAMIGCIFLWMFWGSFNGALAVGNSQHRVIINTVLALSASCVSAFLTSRYFKGKFDMVHVANATLAGGVIVGSSSDMVIGSGTAIIIGMLGGFISVFGYQYIQGFLEKLGIYDTCGVASLHGIPGMLGGLGGALSTWVLADGDIYGDNIEDIYPSMADGRTANEQSKFQGLGLLTSLGVAIVGGLLTGGILRVLPKKTEFYTDDEWSNDDDDDDYNHDDDDEENLKDR</sequence>
<feature type="transmembrane region" description="Helical" evidence="6">
    <location>
        <begin position="280"/>
        <end position="301"/>
    </location>
</feature>
<evidence type="ECO:0000256" key="2">
    <source>
        <dbReference type="ARBA" id="ARBA00022692"/>
    </source>
</evidence>
<feature type="transmembrane region" description="Helical" evidence="6">
    <location>
        <begin position="257"/>
        <end position="274"/>
    </location>
</feature>
<name>A0A5J6VJ63_9VIRU</name>
<feature type="transmembrane region" description="Helical" evidence="6">
    <location>
        <begin position="168"/>
        <end position="186"/>
    </location>
</feature>
<evidence type="ECO:0000259" key="7">
    <source>
        <dbReference type="Pfam" id="PF00909"/>
    </source>
</evidence>
<accession>A0A5J6VJ63</accession>
<feature type="domain" description="Ammonium transporter AmtB-like" evidence="7">
    <location>
        <begin position="45"/>
        <end position="398"/>
    </location>
</feature>
<feature type="transmembrane region" description="Helical" evidence="6">
    <location>
        <begin position="198"/>
        <end position="218"/>
    </location>
</feature>
<feature type="transmembrane region" description="Helical" evidence="6">
    <location>
        <begin position="108"/>
        <end position="130"/>
    </location>
</feature>
<dbReference type="InterPro" id="IPR024041">
    <property type="entry name" value="NH4_transpt_AmtB-like_dom"/>
</dbReference>
<evidence type="ECO:0000256" key="6">
    <source>
        <dbReference type="SAM" id="Phobius"/>
    </source>
</evidence>
<organism evidence="8">
    <name type="scientific">Megaviridae environmental sample</name>
    <dbReference type="NCBI Taxonomy" id="1737588"/>
    <lineage>
        <taxon>Viruses</taxon>
        <taxon>Varidnaviria</taxon>
        <taxon>Bamfordvirae</taxon>
        <taxon>Nucleocytoviricota</taxon>
        <taxon>Megaviricetes</taxon>
        <taxon>Imitervirales</taxon>
        <taxon>Mimiviridae</taxon>
        <taxon>environmental samples</taxon>
    </lineage>
</organism>
<dbReference type="InterPro" id="IPR002229">
    <property type="entry name" value="RhesusRHD"/>
</dbReference>
<feature type="region of interest" description="Disordered" evidence="5">
    <location>
        <begin position="404"/>
        <end position="430"/>
    </location>
</feature>
<dbReference type="SUPFAM" id="SSF111352">
    <property type="entry name" value="Ammonium transporter"/>
    <property type="match status" value="1"/>
</dbReference>
<dbReference type="PANTHER" id="PTHR11730:SF60">
    <property type="entry name" value="RH50, ISOFORM D"/>
    <property type="match status" value="1"/>
</dbReference>
<comment type="subcellular location">
    <subcellularLocation>
        <location evidence="1">Membrane</location>
        <topology evidence="1">Multi-pass membrane protein</topology>
    </subcellularLocation>
</comment>
<keyword evidence="3 6" id="KW-1133">Transmembrane helix</keyword>